<dbReference type="SUPFAM" id="SSF69593">
    <property type="entry name" value="Glycerol-3-phosphate (1)-acyltransferase"/>
    <property type="match status" value="1"/>
</dbReference>
<protein>
    <submittedName>
        <fullName evidence="4">1-acyl-sn-glycerol-3-phosphate acyltransferase</fullName>
    </submittedName>
</protein>
<keyword evidence="5" id="KW-1185">Reference proteome</keyword>
<dbReference type="PANTHER" id="PTHR10434">
    <property type="entry name" value="1-ACYL-SN-GLYCEROL-3-PHOSPHATE ACYLTRANSFERASE"/>
    <property type="match status" value="1"/>
</dbReference>
<dbReference type="Pfam" id="PF01553">
    <property type="entry name" value="Acyltransferase"/>
    <property type="match status" value="1"/>
</dbReference>
<dbReference type="InterPro" id="IPR002123">
    <property type="entry name" value="Plipid/glycerol_acylTrfase"/>
</dbReference>
<evidence type="ECO:0000256" key="2">
    <source>
        <dbReference type="ARBA" id="ARBA00023315"/>
    </source>
</evidence>
<gene>
    <name evidence="4" type="ORF">JK636_13435</name>
</gene>
<reference evidence="4 5" key="1">
    <citation type="submission" date="2021-01" db="EMBL/GenBank/DDBJ databases">
        <title>Genome public.</title>
        <authorList>
            <person name="Liu C."/>
            <person name="Sun Q."/>
        </authorList>
    </citation>
    <scope>NUCLEOTIDE SEQUENCE [LARGE SCALE GENOMIC DNA]</scope>
    <source>
        <strain evidence="4 5">YIM B02515</strain>
    </source>
</reference>
<name>A0ABS1TBW9_9CLOT</name>
<dbReference type="PANTHER" id="PTHR10434:SF40">
    <property type="entry name" value="1-ACYL-SN-GLYCEROL-3-PHOSPHATE ACYLTRANSFERASE"/>
    <property type="match status" value="1"/>
</dbReference>
<feature type="domain" description="Phospholipid/glycerol acyltransferase" evidence="3">
    <location>
        <begin position="51"/>
        <end position="164"/>
    </location>
</feature>
<dbReference type="CDD" id="cd07989">
    <property type="entry name" value="LPLAT_AGPAT-like"/>
    <property type="match status" value="1"/>
</dbReference>
<evidence type="ECO:0000313" key="4">
    <source>
        <dbReference type="EMBL" id="MBL4936761.1"/>
    </source>
</evidence>
<accession>A0ABS1TBW9</accession>
<evidence type="ECO:0000256" key="1">
    <source>
        <dbReference type="ARBA" id="ARBA00022679"/>
    </source>
</evidence>
<dbReference type="GO" id="GO:0016746">
    <property type="term" value="F:acyltransferase activity"/>
    <property type="evidence" value="ECO:0007669"/>
    <property type="project" value="UniProtKB-KW"/>
</dbReference>
<sequence>MISPKLAKLIQYLPDGLVNYMAKKVIDSIINKYVDLKIEGIENLNHIKKPVIFICNHLSNSDALILNKILKEQDVTFVAGVKLTENPTTNIGIRIIKTTVLKPNTADKEGLTRIINIVKGGNNILLFPEGTRSRTGSMIEAKKGLLLIARVTGAPMIPIGIHGTEKFLPINDSGNMASESFHHAKIGVTIGKQISLSEREKDESKADYETRALTNMMKAISELVPEEYKGVYK</sequence>
<keyword evidence="1" id="KW-0808">Transferase</keyword>
<proteinExistence type="predicted"/>
<organism evidence="4 5">
    <name type="scientific">Clostridium rhizosphaerae</name>
    <dbReference type="NCBI Taxonomy" id="2803861"/>
    <lineage>
        <taxon>Bacteria</taxon>
        <taxon>Bacillati</taxon>
        <taxon>Bacillota</taxon>
        <taxon>Clostridia</taxon>
        <taxon>Eubacteriales</taxon>
        <taxon>Clostridiaceae</taxon>
        <taxon>Clostridium</taxon>
    </lineage>
</organism>
<keyword evidence="2 4" id="KW-0012">Acyltransferase</keyword>
<evidence type="ECO:0000313" key="5">
    <source>
        <dbReference type="Proteomes" id="UP000632377"/>
    </source>
</evidence>
<dbReference type="EMBL" id="JAESWC010000008">
    <property type="protein sequence ID" value="MBL4936761.1"/>
    <property type="molecule type" value="Genomic_DNA"/>
</dbReference>
<dbReference type="Proteomes" id="UP000632377">
    <property type="component" value="Unassembled WGS sequence"/>
</dbReference>
<dbReference type="SMART" id="SM00563">
    <property type="entry name" value="PlsC"/>
    <property type="match status" value="1"/>
</dbReference>
<comment type="caution">
    <text evidence="4">The sequence shown here is derived from an EMBL/GenBank/DDBJ whole genome shotgun (WGS) entry which is preliminary data.</text>
</comment>
<evidence type="ECO:0000259" key="3">
    <source>
        <dbReference type="SMART" id="SM00563"/>
    </source>
</evidence>
<dbReference type="RefSeq" id="WP_202749516.1">
    <property type="nucleotide sequence ID" value="NZ_JAESWC010000008.1"/>
</dbReference>